<proteinExistence type="predicted"/>
<dbReference type="EMBL" id="JBHUEO010000002">
    <property type="protein sequence ID" value="MFD1705210.1"/>
    <property type="molecule type" value="Genomic_DNA"/>
</dbReference>
<dbReference type="InterPro" id="IPR034154">
    <property type="entry name" value="TOPRIM_DnaG/twinkle"/>
</dbReference>
<dbReference type="Pfam" id="PF13155">
    <property type="entry name" value="Toprim_2"/>
    <property type="match status" value="1"/>
</dbReference>
<dbReference type="SUPFAM" id="SSF56731">
    <property type="entry name" value="DNA primase core"/>
    <property type="match status" value="1"/>
</dbReference>
<dbReference type="Gene3D" id="3.40.1360.10">
    <property type="match status" value="1"/>
</dbReference>
<comment type="caution">
    <text evidence="1">The sequence shown here is derived from an EMBL/GenBank/DDBJ whole genome shotgun (WGS) entry which is preliminary data.</text>
</comment>
<gene>
    <name evidence="1" type="ORF">ACFSCZ_00410</name>
</gene>
<evidence type="ECO:0000313" key="2">
    <source>
        <dbReference type="Proteomes" id="UP001597301"/>
    </source>
</evidence>
<keyword evidence="2" id="KW-1185">Reference proteome</keyword>
<dbReference type="CDD" id="cd01029">
    <property type="entry name" value="TOPRIM_primases"/>
    <property type="match status" value="1"/>
</dbReference>
<sequence>MMRKSWKAQKKLTFKTIEDALNELNAQDKGRYFLCTCPECQRNEAFIYKNNLNFIQCNRENFCGERMILQFKEKVSEASYKKQKIHEEYPELTEKQVEALNWTNKVFKHVQKYFESEALDNGYRGISKDIAKEFIVDFKNEKFVAFLFSKMEPLLGKDYSKNEWMCKRNLVFPVYGQDNNVDRILLRSSIEPNIEPKEIQLIVNPSKETRDFFISLPNQSKTLVITEAVLDGLSFREIDPSVGFIALTGSAKTRNIKDFISRKKRLFQDKDIVLAMDDDVAGWRANAEIMTALEENDIFHYQIFLYPNGITDSNELLNENRVGFKEKFHQVKQSFNQNSRDLIDVEHDAETVVICNSRLDAVSFKAIDSNVGVVALENNRGNRCAEITEFILENEQLLRGKQIVGAFPDNLDREFKNVTNVIKALDLEYRQFDYPNQAEPPYVKNLYDFLRRNDREFKRKFLETLSAFEKRDKKMARGKEFFR</sequence>
<name>A0ABW4KB70_9BACI</name>
<reference evidence="2" key="1">
    <citation type="journal article" date="2019" name="Int. J. Syst. Evol. Microbiol.">
        <title>The Global Catalogue of Microorganisms (GCM) 10K type strain sequencing project: providing services to taxonomists for standard genome sequencing and annotation.</title>
        <authorList>
            <consortium name="The Broad Institute Genomics Platform"/>
            <consortium name="The Broad Institute Genome Sequencing Center for Infectious Disease"/>
            <person name="Wu L."/>
            <person name="Ma J."/>
        </authorList>
    </citation>
    <scope>NUCLEOTIDE SEQUENCE [LARGE SCALE GENOMIC DNA]</scope>
    <source>
        <strain evidence="2">CGMCC 1.12295</strain>
    </source>
</reference>
<dbReference type="Proteomes" id="UP001597301">
    <property type="component" value="Unassembled WGS sequence"/>
</dbReference>
<organism evidence="1 2">
    <name type="scientific">Siminovitchia sediminis</name>
    <dbReference type="NCBI Taxonomy" id="1274353"/>
    <lineage>
        <taxon>Bacteria</taxon>
        <taxon>Bacillati</taxon>
        <taxon>Bacillota</taxon>
        <taxon>Bacilli</taxon>
        <taxon>Bacillales</taxon>
        <taxon>Bacillaceae</taxon>
        <taxon>Siminovitchia</taxon>
    </lineage>
</organism>
<accession>A0ABW4KB70</accession>
<dbReference type="RefSeq" id="WP_244943942.1">
    <property type="nucleotide sequence ID" value="NZ_JBHUEO010000002.1"/>
</dbReference>
<protein>
    <submittedName>
        <fullName evidence="1">Toprim domain-containing protein</fullName>
    </submittedName>
</protein>
<dbReference type="GeneID" id="56393135"/>
<evidence type="ECO:0000313" key="1">
    <source>
        <dbReference type="EMBL" id="MFD1705210.1"/>
    </source>
</evidence>